<feature type="binding site" evidence="4">
    <location>
        <position position="128"/>
    </location>
    <ligand>
        <name>[4Fe-4S] cluster</name>
        <dbReference type="ChEBI" id="CHEBI:49883"/>
    </ligand>
</feature>
<dbReference type="Pfam" id="PF01507">
    <property type="entry name" value="PAPS_reduct"/>
    <property type="match status" value="1"/>
</dbReference>
<evidence type="ECO:0000256" key="3">
    <source>
        <dbReference type="ARBA" id="ARBA00024327"/>
    </source>
</evidence>
<dbReference type="Gene3D" id="3.40.50.620">
    <property type="entry name" value="HUPs"/>
    <property type="match status" value="1"/>
</dbReference>
<reference evidence="6 7" key="1">
    <citation type="submission" date="2019-06" db="EMBL/GenBank/DDBJ databases">
        <title>Whole genome shotgun sequence of Glutamicibacter uratoxydans NBRC 15515.</title>
        <authorList>
            <person name="Hosoyama A."/>
            <person name="Uohara A."/>
            <person name="Ohji S."/>
            <person name="Ichikawa N."/>
        </authorList>
    </citation>
    <scope>NUCLEOTIDE SEQUENCE [LARGE SCALE GENOMIC DNA]</scope>
    <source>
        <strain evidence="6 7">NBRC 15515</strain>
    </source>
</reference>
<comment type="function">
    <text evidence="4">Catalyzes the formation of sulfite from adenosine 5'-phosphosulfate (APS) using thioredoxin as an electron donor.</text>
</comment>
<keyword evidence="2 4" id="KW-0560">Oxidoreductase</keyword>
<dbReference type="AlphaFoldDB" id="A0A4Y4DN66"/>
<sequence length="240" mass="26068">MSGNTTYTKHTTDQLRAIAAAGAEELGWDASAQEVIAFAAKHFDVKDVAVACSMADAVLPHLVAGQLPGVDVLFLETGYHFTETQITRDEVARNLDVTVVNVLPELTVQEQDAKFGKDLFARDAAACCQLRKMDPLKEALAGYGAWFTGVRRDEAPTRTNTPLVSFDETHGLVKFNPVAPWSFDELIGYATEHQVPVNMLLAHGYPSIGCQPCTRPVAEGEDPRAGRWAGLSKTECGIHL</sequence>
<evidence type="ECO:0000313" key="6">
    <source>
        <dbReference type="EMBL" id="GED06386.1"/>
    </source>
</evidence>
<dbReference type="GO" id="GO:0019379">
    <property type="term" value="P:sulfate assimilation, phosphoadenylyl sulfate reduction by phosphoadenylyl-sulfate reductase (thioredoxin)"/>
    <property type="evidence" value="ECO:0007669"/>
    <property type="project" value="UniProtKB-UniRule"/>
</dbReference>
<evidence type="ECO:0000256" key="1">
    <source>
        <dbReference type="ARBA" id="ARBA00009732"/>
    </source>
</evidence>
<comment type="subcellular location">
    <subcellularLocation>
        <location evidence="4">Cytoplasm</location>
    </subcellularLocation>
</comment>
<feature type="active site" description="Nucleophile; cysteine thiosulfonate intermediate" evidence="4">
    <location>
        <position position="236"/>
    </location>
</feature>
<comment type="caution">
    <text evidence="6">The sequence shown here is derived from an EMBL/GenBank/DDBJ whole genome shotgun (WGS) entry which is preliminary data.</text>
</comment>
<dbReference type="GO" id="GO:0043866">
    <property type="term" value="F:adenylyl-sulfate reductase (thioredoxin) activity"/>
    <property type="evidence" value="ECO:0007669"/>
    <property type="project" value="UniProtKB-EC"/>
</dbReference>
<dbReference type="Proteomes" id="UP000316612">
    <property type="component" value="Unassembled WGS sequence"/>
</dbReference>
<dbReference type="GO" id="GO:0046872">
    <property type="term" value="F:metal ion binding"/>
    <property type="evidence" value="ECO:0007669"/>
    <property type="project" value="UniProtKB-KW"/>
</dbReference>
<dbReference type="SUPFAM" id="SSF52402">
    <property type="entry name" value="Adenine nucleotide alpha hydrolases-like"/>
    <property type="match status" value="1"/>
</dbReference>
<name>A0A4Y4DN66_GLUUR</name>
<dbReference type="EC" id="1.8.4.10" evidence="4"/>
<dbReference type="GO" id="GO:0004604">
    <property type="term" value="F:phosphoadenylyl-sulfate reductase (thioredoxin) activity"/>
    <property type="evidence" value="ECO:0007669"/>
    <property type="project" value="UniProtKB-UniRule"/>
</dbReference>
<keyword evidence="4" id="KW-0479">Metal-binding</keyword>
<dbReference type="EMBL" id="BJNY01000010">
    <property type="protein sequence ID" value="GED06386.1"/>
    <property type="molecule type" value="Genomic_DNA"/>
</dbReference>
<evidence type="ECO:0000256" key="2">
    <source>
        <dbReference type="ARBA" id="ARBA00023002"/>
    </source>
</evidence>
<evidence type="ECO:0000259" key="5">
    <source>
        <dbReference type="Pfam" id="PF01507"/>
    </source>
</evidence>
<dbReference type="GO" id="GO:0070814">
    <property type="term" value="P:hydrogen sulfide biosynthetic process"/>
    <property type="evidence" value="ECO:0007669"/>
    <property type="project" value="UniProtKB-UniRule"/>
</dbReference>
<dbReference type="OrthoDB" id="9794018at2"/>
<dbReference type="NCBIfam" id="TIGR00434">
    <property type="entry name" value="cysH"/>
    <property type="match status" value="1"/>
</dbReference>
<dbReference type="RefSeq" id="WP_141364395.1">
    <property type="nucleotide sequence ID" value="NZ_BAAAJL010000010.1"/>
</dbReference>
<feature type="binding site" evidence="4">
    <location>
        <position position="127"/>
    </location>
    <ligand>
        <name>[4Fe-4S] cluster</name>
        <dbReference type="ChEBI" id="CHEBI:49883"/>
    </ligand>
</feature>
<dbReference type="PANTHER" id="PTHR46509">
    <property type="entry name" value="PHOSPHOADENOSINE PHOSPHOSULFATE REDUCTASE"/>
    <property type="match status" value="1"/>
</dbReference>
<protein>
    <recommendedName>
        <fullName evidence="4">Adenosine 5'-phosphosulfate reductase</fullName>
        <shortName evidence="4">APS reductase</shortName>
        <ecNumber evidence="4">1.8.4.10</ecNumber>
    </recommendedName>
    <alternativeName>
        <fullName evidence="4">5'-adenylylsulfate reductase</fullName>
    </alternativeName>
    <alternativeName>
        <fullName evidence="4">Thioredoxin-dependent 5'-adenylylsulfate reductase</fullName>
    </alternativeName>
</protein>
<organism evidence="6 7">
    <name type="scientific">Glutamicibacter uratoxydans</name>
    <name type="common">Arthrobacter uratoxydans</name>
    <dbReference type="NCBI Taxonomy" id="43667"/>
    <lineage>
        <taxon>Bacteria</taxon>
        <taxon>Bacillati</taxon>
        <taxon>Actinomycetota</taxon>
        <taxon>Actinomycetes</taxon>
        <taxon>Micrococcales</taxon>
        <taxon>Micrococcaceae</taxon>
        <taxon>Glutamicibacter</taxon>
    </lineage>
</organism>
<keyword evidence="7" id="KW-1185">Reference proteome</keyword>
<accession>A0A4Y4DN66</accession>
<comment type="pathway">
    <text evidence="3 4">Sulfur metabolism; hydrogen sulfide biosynthesis; sulfite from sulfate.</text>
</comment>
<comment type="catalytic activity">
    <reaction evidence="4">
        <text>[thioredoxin]-disulfide + sulfite + AMP + 2 H(+) = adenosine 5'-phosphosulfate + [thioredoxin]-dithiol</text>
        <dbReference type="Rhea" id="RHEA:21976"/>
        <dbReference type="Rhea" id="RHEA-COMP:10698"/>
        <dbReference type="Rhea" id="RHEA-COMP:10700"/>
        <dbReference type="ChEBI" id="CHEBI:15378"/>
        <dbReference type="ChEBI" id="CHEBI:17359"/>
        <dbReference type="ChEBI" id="CHEBI:29950"/>
        <dbReference type="ChEBI" id="CHEBI:50058"/>
        <dbReference type="ChEBI" id="CHEBI:58243"/>
        <dbReference type="ChEBI" id="CHEBI:456215"/>
        <dbReference type="EC" id="1.8.4.10"/>
    </reaction>
</comment>
<feature type="binding site" evidence="4">
    <location>
        <position position="213"/>
    </location>
    <ligand>
        <name>[4Fe-4S] cluster</name>
        <dbReference type="ChEBI" id="CHEBI:49883"/>
    </ligand>
</feature>
<feature type="domain" description="Phosphoadenosine phosphosulphate reductase" evidence="5">
    <location>
        <begin position="50"/>
        <end position="216"/>
    </location>
</feature>
<evidence type="ECO:0000313" key="7">
    <source>
        <dbReference type="Proteomes" id="UP000316612"/>
    </source>
</evidence>
<dbReference type="PANTHER" id="PTHR46509:SF1">
    <property type="entry name" value="PHOSPHOADENOSINE PHOSPHOSULFATE REDUCTASE"/>
    <property type="match status" value="1"/>
</dbReference>
<gene>
    <name evidence="4 6" type="primary">cysH</name>
    <name evidence="6" type="ORF">AUR04nite_19180</name>
</gene>
<keyword evidence="4" id="KW-0411">Iron-sulfur</keyword>
<proteinExistence type="inferred from homology"/>
<dbReference type="NCBIfam" id="NF002537">
    <property type="entry name" value="PRK02090.1"/>
    <property type="match status" value="1"/>
</dbReference>
<comment type="cofactor">
    <cofactor evidence="4">
        <name>[4Fe-4S] cluster</name>
        <dbReference type="ChEBI" id="CHEBI:49883"/>
    </cofactor>
    <text evidence="4">Binds 1 [4Fe-4S] cluster per subunit.</text>
</comment>
<keyword evidence="4" id="KW-0963">Cytoplasm</keyword>
<comment type="similarity">
    <text evidence="1 4">Belongs to the PAPS reductase family. CysH subfamily.</text>
</comment>
<dbReference type="InterPro" id="IPR002500">
    <property type="entry name" value="PAPS_reduct_dom"/>
</dbReference>
<dbReference type="GO" id="GO:0005737">
    <property type="term" value="C:cytoplasm"/>
    <property type="evidence" value="ECO:0007669"/>
    <property type="project" value="UniProtKB-SubCell"/>
</dbReference>
<dbReference type="HAMAP" id="MF_00063">
    <property type="entry name" value="CysH"/>
    <property type="match status" value="1"/>
</dbReference>
<dbReference type="InterPro" id="IPR004511">
    <property type="entry name" value="PAPS/APS_Rdtase"/>
</dbReference>
<feature type="binding site" evidence="4">
    <location>
        <position position="210"/>
    </location>
    <ligand>
        <name>[4Fe-4S] cluster</name>
        <dbReference type="ChEBI" id="CHEBI:49883"/>
    </ligand>
</feature>
<dbReference type="GO" id="GO:0051539">
    <property type="term" value="F:4 iron, 4 sulfur cluster binding"/>
    <property type="evidence" value="ECO:0007669"/>
    <property type="project" value="UniProtKB-UniRule"/>
</dbReference>
<keyword evidence="4" id="KW-0408">Iron</keyword>
<evidence type="ECO:0000256" key="4">
    <source>
        <dbReference type="HAMAP-Rule" id="MF_00063"/>
    </source>
</evidence>
<dbReference type="InterPro" id="IPR014729">
    <property type="entry name" value="Rossmann-like_a/b/a_fold"/>
</dbReference>
<dbReference type="PIRSF" id="PIRSF000857">
    <property type="entry name" value="PAPS_reductase"/>
    <property type="match status" value="1"/>
</dbReference>